<protein>
    <submittedName>
        <fullName evidence="5">Uncharacterized protein</fullName>
    </submittedName>
</protein>
<dbReference type="GO" id="GO:0012505">
    <property type="term" value="C:endomembrane system"/>
    <property type="evidence" value="ECO:0007669"/>
    <property type="project" value="UniProtKB-SubCell"/>
</dbReference>
<comment type="subcellular location">
    <subcellularLocation>
        <location evidence="1">Endomembrane system</location>
        <topology evidence="1">Multi-pass membrane protein</topology>
    </subcellularLocation>
</comment>
<keyword evidence="4" id="KW-0460">Magnesium</keyword>
<evidence type="ECO:0000256" key="4">
    <source>
        <dbReference type="ARBA" id="ARBA00022842"/>
    </source>
</evidence>
<dbReference type="GO" id="GO:0016020">
    <property type="term" value="C:membrane"/>
    <property type="evidence" value="ECO:0007669"/>
    <property type="project" value="TreeGrafter"/>
</dbReference>
<dbReference type="PANTHER" id="PTHR10571:SF0">
    <property type="entry name" value="UDP-N-ACETYLGLUCOSAMINE--DOLICHYL-PHOSPHATE N-ACETYLGLUCOSAMINEPHOSPHOTRANSFERASE"/>
    <property type="match status" value="1"/>
</dbReference>
<evidence type="ECO:0000256" key="1">
    <source>
        <dbReference type="ARBA" id="ARBA00004127"/>
    </source>
</evidence>
<name>A0AAQ3SPB7_PASNO</name>
<keyword evidence="2" id="KW-0808">Transferase</keyword>
<sequence length="166" mass="18696">MAAPPASAASVTTLDELTLDVWLRCQQERPAYGRNQIISQQFHYAKDSIVCCNHGLVEYNAALASVRFLILLGFVDDILDVPCRVKLVLPTIAALPLLMAYNGGQLHGNVRMGIGELCQWELQCYQNYADVRKRKRGIDDTEMPRGDATGNINFLFIWLRLCPLLW</sequence>
<dbReference type="GO" id="GO:0006488">
    <property type="term" value="P:dolichol-linked oligosaccharide biosynthetic process"/>
    <property type="evidence" value="ECO:0007669"/>
    <property type="project" value="InterPro"/>
</dbReference>
<dbReference type="InterPro" id="IPR033895">
    <property type="entry name" value="GPT"/>
</dbReference>
<evidence type="ECO:0000313" key="5">
    <source>
        <dbReference type="EMBL" id="WVZ58335.1"/>
    </source>
</evidence>
<evidence type="ECO:0000313" key="6">
    <source>
        <dbReference type="Proteomes" id="UP001341281"/>
    </source>
</evidence>
<evidence type="ECO:0000256" key="2">
    <source>
        <dbReference type="ARBA" id="ARBA00022676"/>
    </source>
</evidence>
<dbReference type="GO" id="GO:0003975">
    <property type="term" value="F:UDP-N-acetylglucosamine-dolichyl-phosphate N-acetylglucosaminephosphotransferase activity"/>
    <property type="evidence" value="ECO:0007669"/>
    <property type="project" value="InterPro"/>
</dbReference>
<gene>
    <name evidence="5" type="ORF">U9M48_008616</name>
</gene>
<proteinExistence type="predicted"/>
<dbReference type="EMBL" id="CP144746">
    <property type="protein sequence ID" value="WVZ58335.1"/>
    <property type="molecule type" value="Genomic_DNA"/>
</dbReference>
<evidence type="ECO:0000256" key="3">
    <source>
        <dbReference type="ARBA" id="ARBA00022723"/>
    </source>
</evidence>
<reference evidence="5 6" key="1">
    <citation type="submission" date="2024-02" db="EMBL/GenBank/DDBJ databases">
        <title>High-quality chromosome-scale genome assembly of Pensacola bahiagrass (Paspalum notatum Flugge var. saurae).</title>
        <authorList>
            <person name="Vega J.M."/>
            <person name="Podio M."/>
            <person name="Orjuela J."/>
            <person name="Siena L.A."/>
            <person name="Pessino S.C."/>
            <person name="Combes M.C."/>
            <person name="Mariac C."/>
            <person name="Albertini E."/>
            <person name="Pupilli F."/>
            <person name="Ortiz J.P.A."/>
            <person name="Leblanc O."/>
        </authorList>
    </citation>
    <scope>NUCLEOTIDE SEQUENCE [LARGE SCALE GENOMIC DNA]</scope>
    <source>
        <strain evidence="5">R1</strain>
        <tissue evidence="5">Leaf</tissue>
    </source>
</reference>
<dbReference type="GO" id="GO:0016757">
    <property type="term" value="F:glycosyltransferase activity"/>
    <property type="evidence" value="ECO:0007669"/>
    <property type="project" value="UniProtKB-KW"/>
</dbReference>
<accession>A0AAQ3SPB7</accession>
<organism evidence="5 6">
    <name type="scientific">Paspalum notatum var. saurae</name>
    <dbReference type="NCBI Taxonomy" id="547442"/>
    <lineage>
        <taxon>Eukaryota</taxon>
        <taxon>Viridiplantae</taxon>
        <taxon>Streptophyta</taxon>
        <taxon>Embryophyta</taxon>
        <taxon>Tracheophyta</taxon>
        <taxon>Spermatophyta</taxon>
        <taxon>Magnoliopsida</taxon>
        <taxon>Liliopsida</taxon>
        <taxon>Poales</taxon>
        <taxon>Poaceae</taxon>
        <taxon>PACMAD clade</taxon>
        <taxon>Panicoideae</taxon>
        <taxon>Andropogonodae</taxon>
        <taxon>Paspaleae</taxon>
        <taxon>Paspalinae</taxon>
        <taxon>Paspalum</taxon>
    </lineage>
</organism>
<keyword evidence="3" id="KW-0479">Metal-binding</keyword>
<dbReference type="Proteomes" id="UP001341281">
    <property type="component" value="Chromosome 02"/>
</dbReference>
<dbReference type="PANTHER" id="PTHR10571">
    <property type="entry name" value="UDP-N-ACETYLGLUCOSAMINE--DOLICHYL-PHOSPHATE N-ACETYLGLUCOSAMINEPHOSPHOTRANSFERASE"/>
    <property type="match status" value="1"/>
</dbReference>
<keyword evidence="2" id="KW-0328">Glycosyltransferase</keyword>
<dbReference type="GO" id="GO:0046872">
    <property type="term" value="F:metal ion binding"/>
    <property type="evidence" value="ECO:0007669"/>
    <property type="project" value="UniProtKB-KW"/>
</dbReference>
<dbReference type="AlphaFoldDB" id="A0AAQ3SPB7"/>
<keyword evidence="6" id="KW-1185">Reference proteome</keyword>